<keyword evidence="5" id="KW-1185">Reference proteome</keyword>
<keyword evidence="2" id="KW-1133">Transmembrane helix</keyword>
<evidence type="ECO:0000313" key="4">
    <source>
        <dbReference type="EMBL" id="GIE96166.1"/>
    </source>
</evidence>
<accession>A0A919JVW1</accession>
<dbReference type="Pfam" id="PF00499">
    <property type="entry name" value="Oxidored_q3"/>
    <property type="match status" value="1"/>
</dbReference>
<comment type="function">
    <text evidence="2">NDH-1 shuttles electrons from NADH, via FMN and iron-sulfur (Fe-S) centers, to quinones in the respiratory chain. Couples the redox reaction to proton translocation (for every two electrons transferred, four hydrogen ions are translocated across the cytoplasmic membrane), and thus conserves the redox energy in a proton gradient.</text>
</comment>
<keyword evidence="2" id="KW-0520">NAD</keyword>
<comment type="caution">
    <text evidence="4">The sequence shown here is derived from an EMBL/GenBank/DDBJ whole genome shotgun (WGS) entry which is preliminary data.</text>
</comment>
<dbReference type="InterPro" id="IPR042106">
    <property type="entry name" value="Nuo/plastoQ_OxRdtase_6_NuoJ"/>
</dbReference>
<dbReference type="PANTHER" id="PTHR33269">
    <property type="entry name" value="NADH-UBIQUINONE OXIDOREDUCTASE CHAIN 6"/>
    <property type="match status" value="1"/>
</dbReference>
<dbReference type="Gene3D" id="1.20.120.1200">
    <property type="entry name" value="NADH-ubiquinone/plastoquinone oxidoreductase chain 6, subunit NuoJ"/>
    <property type="match status" value="1"/>
</dbReference>
<dbReference type="EMBL" id="BOMV01000039">
    <property type="protein sequence ID" value="GIE96166.1"/>
    <property type="molecule type" value="Genomic_DNA"/>
</dbReference>
<dbReference type="Proteomes" id="UP000636960">
    <property type="component" value="Unassembled WGS sequence"/>
</dbReference>
<evidence type="ECO:0000256" key="1">
    <source>
        <dbReference type="ARBA" id="ARBA00005698"/>
    </source>
</evidence>
<proteinExistence type="inferred from homology"/>
<feature type="transmembrane region" description="Helical" evidence="2">
    <location>
        <begin position="31"/>
        <end position="49"/>
    </location>
</feature>
<dbReference type="AlphaFoldDB" id="A0A919JVW1"/>
<comment type="subcellular location">
    <subcellularLocation>
        <location evidence="2">Cell membrane</location>
        <topology evidence="2">Multi-pass membrane protein</topology>
    </subcellularLocation>
</comment>
<reference evidence="4" key="1">
    <citation type="submission" date="2021-01" db="EMBL/GenBank/DDBJ databases">
        <title>Whole genome shotgun sequence of Actinoplanes rishiriensis NBRC 108556.</title>
        <authorList>
            <person name="Komaki H."/>
            <person name="Tamura T."/>
        </authorList>
    </citation>
    <scope>NUCLEOTIDE SEQUENCE</scope>
    <source>
        <strain evidence="4">NBRC 108556</strain>
    </source>
</reference>
<dbReference type="PANTHER" id="PTHR33269:SF17">
    <property type="entry name" value="NADH-UBIQUINONE OXIDOREDUCTASE CHAIN 6"/>
    <property type="match status" value="1"/>
</dbReference>
<evidence type="ECO:0000313" key="5">
    <source>
        <dbReference type="Proteomes" id="UP000636960"/>
    </source>
</evidence>
<dbReference type="GO" id="GO:0048038">
    <property type="term" value="F:quinone binding"/>
    <property type="evidence" value="ECO:0007669"/>
    <property type="project" value="UniProtKB-UniRule"/>
</dbReference>
<sequence length="359" mass="37121">MTVADALMLALGVIAVGSGALVVTSNHLVRAGFYLVVSLGAVAGLYLVLGAEMVAWVQILVYVGAVVVLLLFAVMLTRAPIGPSPDLDRPALPAALIGGGVGFGLTALLADAFQWTRYELPPPSTAQRVGEQVFGAWVLPFEVLSILLLSALVGAIVLSRPDLGARRDPAAAEEGPAPDPVDESAEVVARLERIAARQAAAQARVRQAHAEKLAAEARVAVEAGEPAPPPDPLKQSAHDVIFGAHQARPRVGELDEPAPATEDPRVIEGTSRPTPTAERPAVAGREPARKLPGQPATGRRDQDQTGKPAIEGRDAGTAGKRAIEGRDQGAAGKAAIEGREPGRPALPSKPADDDEGTDA</sequence>
<comment type="catalytic activity">
    <reaction evidence="2">
        <text>a quinone + NADH + 5 H(+)(in) = a quinol + NAD(+) + 4 H(+)(out)</text>
        <dbReference type="Rhea" id="RHEA:57888"/>
        <dbReference type="ChEBI" id="CHEBI:15378"/>
        <dbReference type="ChEBI" id="CHEBI:24646"/>
        <dbReference type="ChEBI" id="CHEBI:57540"/>
        <dbReference type="ChEBI" id="CHEBI:57945"/>
        <dbReference type="ChEBI" id="CHEBI:132124"/>
    </reaction>
</comment>
<dbReference type="GO" id="GO:0005886">
    <property type="term" value="C:plasma membrane"/>
    <property type="evidence" value="ECO:0007669"/>
    <property type="project" value="UniProtKB-SubCell"/>
</dbReference>
<organism evidence="4 5">
    <name type="scientific">Paractinoplanes rishiriensis</name>
    <dbReference type="NCBI Taxonomy" id="1050105"/>
    <lineage>
        <taxon>Bacteria</taxon>
        <taxon>Bacillati</taxon>
        <taxon>Actinomycetota</taxon>
        <taxon>Actinomycetes</taxon>
        <taxon>Micromonosporales</taxon>
        <taxon>Micromonosporaceae</taxon>
        <taxon>Paractinoplanes</taxon>
    </lineage>
</organism>
<feature type="transmembrane region" description="Helical" evidence="2">
    <location>
        <begin position="55"/>
        <end position="79"/>
    </location>
</feature>
<keyword evidence="2" id="KW-0812">Transmembrane</keyword>
<comment type="similarity">
    <text evidence="1 2">Belongs to the complex I subunit 6 family.</text>
</comment>
<name>A0A919JVW1_9ACTN</name>
<feature type="transmembrane region" description="Helical" evidence="2">
    <location>
        <begin position="91"/>
        <end position="113"/>
    </location>
</feature>
<feature type="transmembrane region" description="Helical" evidence="2">
    <location>
        <begin position="6"/>
        <end position="24"/>
    </location>
</feature>
<evidence type="ECO:0000256" key="2">
    <source>
        <dbReference type="RuleBase" id="RU004429"/>
    </source>
</evidence>
<dbReference type="GO" id="GO:0008137">
    <property type="term" value="F:NADH dehydrogenase (ubiquinone) activity"/>
    <property type="evidence" value="ECO:0007669"/>
    <property type="project" value="UniProtKB-UniRule"/>
</dbReference>
<feature type="region of interest" description="Disordered" evidence="3">
    <location>
        <begin position="249"/>
        <end position="359"/>
    </location>
</feature>
<keyword evidence="2" id="KW-1003">Cell membrane</keyword>
<keyword evidence="2" id="KW-0874">Quinone</keyword>
<protein>
    <recommendedName>
        <fullName evidence="2">NADH-quinone oxidoreductase subunit J</fullName>
        <ecNumber evidence="2">7.1.1.-</ecNumber>
    </recommendedName>
</protein>
<dbReference type="InterPro" id="IPR001457">
    <property type="entry name" value="NADH_UbQ/plastoQ_OxRdtase_su6"/>
</dbReference>
<feature type="transmembrane region" description="Helical" evidence="2">
    <location>
        <begin position="133"/>
        <end position="158"/>
    </location>
</feature>
<dbReference type="EC" id="7.1.1.-" evidence="2"/>
<gene>
    <name evidence="4" type="ORF">Ari01nite_36310</name>
</gene>
<feature type="compositionally biased region" description="Basic and acidic residues" evidence="3">
    <location>
        <begin position="298"/>
        <end position="314"/>
    </location>
</feature>
<keyword evidence="2" id="KW-0472">Membrane</keyword>
<evidence type="ECO:0000256" key="3">
    <source>
        <dbReference type="SAM" id="MobiDB-lite"/>
    </source>
</evidence>